<evidence type="ECO:0000256" key="3">
    <source>
        <dbReference type="ARBA" id="ARBA00022723"/>
    </source>
</evidence>
<proteinExistence type="predicted"/>
<dbReference type="Gene3D" id="1.10.10.10">
    <property type="entry name" value="Winged helix-like DNA-binding domain superfamily/Winged helix DNA-binding domain"/>
    <property type="match status" value="1"/>
</dbReference>
<dbReference type="InterPro" id="IPR036390">
    <property type="entry name" value="WH_DNA-bd_sf"/>
</dbReference>
<evidence type="ECO:0000313" key="13">
    <source>
        <dbReference type="Ensembl" id="ENSCCRP00015093023.1"/>
    </source>
</evidence>
<feature type="region of interest" description="Disordered" evidence="11">
    <location>
        <begin position="1"/>
        <end position="44"/>
    </location>
</feature>
<dbReference type="Ensembl" id="ENSCCRT00010128893.1">
    <property type="protein sequence ID" value="ENSCCRP00010115961.1"/>
    <property type="gene ID" value="ENSCCRG00010049237.1"/>
</dbReference>
<dbReference type="InterPro" id="IPR036388">
    <property type="entry name" value="WH-like_DNA-bd_sf"/>
</dbReference>
<dbReference type="GO" id="GO:0000978">
    <property type="term" value="F:RNA polymerase II cis-regulatory region sequence-specific DNA binding"/>
    <property type="evidence" value="ECO:0007669"/>
    <property type="project" value="TreeGrafter"/>
</dbReference>
<dbReference type="SUPFAM" id="SSF46785">
    <property type="entry name" value="Winged helix' DNA-binding domain"/>
    <property type="match status" value="1"/>
</dbReference>
<dbReference type="InterPro" id="IPR047414">
    <property type="entry name" value="FH_FOXP4"/>
</dbReference>
<evidence type="ECO:0000256" key="9">
    <source>
        <dbReference type="ARBA" id="ARBA00023242"/>
    </source>
</evidence>
<dbReference type="PANTHER" id="PTHR45796">
    <property type="entry name" value="FORKHEAD BOX P, ISOFORM C"/>
    <property type="match status" value="1"/>
</dbReference>
<feature type="compositionally biased region" description="Basic and acidic residues" evidence="11">
    <location>
        <begin position="178"/>
        <end position="190"/>
    </location>
</feature>
<evidence type="ECO:0000256" key="10">
    <source>
        <dbReference type="PROSITE-ProRule" id="PRU00089"/>
    </source>
</evidence>
<evidence type="ECO:0000256" key="4">
    <source>
        <dbReference type="ARBA" id="ARBA00022771"/>
    </source>
</evidence>
<evidence type="ECO:0000313" key="15">
    <source>
        <dbReference type="Proteomes" id="UP000694700"/>
    </source>
</evidence>
<dbReference type="InterPro" id="IPR001766">
    <property type="entry name" value="Fork_head_dom"/>
</dbReference>
<dbReference type="InterPro" id="IPR032354">
    <property type="entry name" value="FOXP-CC"/>
</dbReference>
<evidence type="ECO:0000256" key="8">
    <source>
        <dbReference type="ARBA" id="ARBA00023163"/>
    </source>
</evidence>
<dbReference type="PROSITE" id="PS00658">
    <property type="entry name" value="FORK_HEAD_2"/>
    <property type="match status" value="1"/>
</dbReference>
<dbReference type="Gene3D" id="1.20.5.340">
    <property type="match status" value="1"/>
</dbReference>
<evidence type="ECO:0000256" key="11">
    <source>
        <dbReference type="SAM" id="MobiDB-lite"/>
    </source>
</evidence>
<name>A0A8C1Y948_CYPCA</name>
<protein>
    <submittedName>
        <fullName evidence="13">Forkhead box P4</fullName>
    </submittedName>
</protein>
<dbReference type="PROSITE" id="PS50039">
    <property type="entry name" value="FORK_HEAD_3"/>
    <property type="match status" value="1"/>
</dbReference>
<feature type="compositionally biased region" description="Acidic residues" evidence="11">
    <location>
        <begin position="558"/>
        <end position="570"/>
    </location>
</feature>
<reference evidence="13" key="1">
    <citation type="submission" date="2025-05" db="UniProtKB">
        <authorList>
            <consortium name="Ensembl"/>
        </authorList>
    </citation>
    <scope>IDENTIFICATION</scope>
</reference>
<dbReference type="AlphaFoldDB" id="A0A8C1Y948"/>
<keyword evidence="8" id="KW-0804">Transcription</keyword>
<feature type="compositionally biased region" description="Polar residues" evidence="11">
    <location>
        <begin position="1"/>
        <end position="23"/>
    </location>
</feature>
<keyword evidence="14" id="KW-1185">Reference proteome</keyword>
<feature type="region of interest" description="Disordered" evidence="11">
    <location>
        <begin position="545"/>
        <end position="570"/>
    </location>
</feature>
<dbReference type="PRINTS" id="PR00053">
    <property type="entry name" value="FORKHEAD"/>
</dbReference>
<dbReference type="SMART" id="SM00339">
    <property type="entry name" value="FH"/>
    <property type="match status" value="1"/>
</dbReference>
<dbReference type="GO" id="GO:0008270">
    <property type="term" value="F:zinc ion binding"/>
    <property type="evidence" value="ECO:0007669"/>
    <property type="project" value="UniProtKB-KW"/>
</dbReference>
<feature type="region of interest" description="Disordered" evidence="11">
    <location>
        <begin position="282"/>
        <end position="306"/>
    </location>
</feature>
<dbReference type="InterPro" id="IPR050998">
    <property type="entry name" value="FOXP"/>
</dbReference>
<keyword evidence="3" id="KW-0479">Metal-binding</keyword>
<dbReference type="GO" id="GO:0001227">
    <property type="term" value="F:DNA-binding transcription repressor activity, RNA polymerase II-specific"/>
    <property type="evidence" value="ECO:0007669"/>
    <property type="project" value="TreeGrafter"/>
</dbReference>
<sequence>MMVESATETIRTTPSNQNGVSSLSSQSDGGGREGGSNGDTNGEISPVDLLHLQQQQVCVCMCQQQLGNKQLAFQQQLIQMQQLQQQHILNLQRQGLVNLQPGQGAVPIQSLQQAMCPTDLQQLWKDVAGIQSTEEAMKHEGLDLTTNSSNTTSYSASKVSPQIPHHPLPNGQNSVHTPKRDSSNHEEHTASHPLYGHGECKWPGCEALCEDMGQFIKHLNSEHALDDRSTAQCRVQMQVVQQLEIQLAKESERLQAMMTHLHMRPSEPKSFNQPLNLASSVSLSKRESEGFPEGLPHPPTSAATPITPMRQGPSVISSSSLHGVGPIRRRNSDKFCTPIASELAQNCEFYKNADVRPPFTYASLIRHAILETPDRQLTLNEIYNWFTRMFAYFRRNTATWKNAVRHNLSLHKCFVRVENVKGAVWTVDEVEYQKRRPPKMTGSPTLVKNMISGLGFGSLNASYQAALAESSLGLLNSPTLMNNSTGASLNMLHVGHDDVSSTVEQVNSNGSCSPGLSPQQYGHQVHVKEEPAEMEEDSRPVSLMASVTQNLSMPGDERDMDEELPTEELE</sequence>
<feature type="compositionally biased region" description="Gly residues" evidence="11">
    <location>
        <begin position="28"/>
        <end position="37"/>
    </location>
</feature>
<dbReference type="FunFam" id="1.20.5.340:FF:000005">
    <property type="entry name" value="Forkhead box P1, isoform CRA_f"/>
    <property type="match status" value="1"/>
</dbReference>
<dbReference type="GO" id="GO:0005634">
    <property type="term" value="C:nucleus"/>
    <property type="evidence" value="ECO:0007669"/>
    <property type="project" value="UniProtKB-SubCell"/>
</dbReference>
<evidence type="ECO:0000256" key="7">
    <source>
        <dbReference type="ARBA" id="ARBA00023125"/>
    </source>
</evidence>
<evidence type="ECO:0000313" key="14">
    <source>
        <dbReference type="Proteomes" id="UP000694427"/>
    </source>
</evidence>
<evidence type="ECO:0000259" key="12">
    <source>
        <dbReference type="PROSITE" id="PS50039"/>
    </source>
</evidence>
<feature type="DNA-binding region" description="Fork-head" evidence="10">
    <location>
        <begin position="356"/>
        <end position="429"/>
    </location>
</feature>
<accession>A0A8C1Y948</accession>
<keyword evidence="9 10" id="KW-0539">Nucleus</keyword>
<gene>
    <name evidence="13" type="primary">LOC109075752</name>
</gene>
<dbReference type="CDD" id="cd20067">
    <property type="entry name" value="FH_FOXP4"/>
    <property type="match status" value="1"/>
</dbReference>
<keyword evidence="2" id="KW-0678">Repressor</keyword>
<dbReference type="Pfam" id="PF00250">
    <property type="entry name" value="Forkhead"/>
    <property type="match status" value="1"/>
</dbReference>
<dbReference type="Proteomes" id="UP000694427">
    <property type="component" value="Unplaced"/>
</dbReference>
<dbReference type="InterPro" id="IPR030456">
    <property type="entry name" value="TF_fork_head_CS_2"/>
</dbReference>
<keyword evidence="7 10" id="KW-0238">DNA-binding</keyword>
<feature type="region of interest" description="Disordered" evidence="11">
    <location>
        <begin position="140"/>
        <end position="196"/>
    </location>
</feature>
<evidence type="ECO:0000256" key="6">
    <source>
        <dbReference type="ARBA" id="ARBA00023015"/>
    </source>
</evidence>
<dbReference type="Proteomes" id="UP000694700">
    <property type="component" value="Unplaced"/>
</dbReference>
<dbReference type="Pfam" id="PF16159">
    <property type="entry name" value="FOXP-CC"/>
    <property type="match status" value="1"/>
</dbReference>
<feature type="domain" description="Fork-head" evidence="12">
    <location>
        <begin position="356"/>
        <end position="429"/>
    </location>
</feature>
<comment type="subcellular location">
    <subcellularLocation>
        <location evidence="1 10">Nucleus</location>
    </subcellularLocation>
</comment>
<keyword evidence="5" id="KW-0862">Zinc</keyword>
<organism evidence="13 15">
    <name type="scientific">Cyprinus carpio</name>
    <name type="common">Common carp</name>
    <dbReference type="NCBI Taxonomy" id="7962"/>
    <lineage>
        <taxon>Eukaryota</taxon>
        <taxon>Metazoa</taxon>
        <taxon>Chordata</taxon>
        <taxon>Craniata</taxon>
        <taxon>Vertebrata</taxon>
        <taxon>Euteleostomi</taxon>
        <taxon>Actinopterygii</taxon>
        <taxon>Neopterygii</taxon>
        <taxon>Teleostei</taxon>
        <taxon>Ostariophysi</taxon>
        <taxon>Cypriniformes</taxon>
        <taxon>Cyprinidae</taxon>
        <taxon>Cyprininae</taxon>
        <taxon>Cyprinus</taxon>
    </lineage>
</organism>
<dbReference type="FunFam" id="1.10.10.10:FF:000010">
    <property type="entry name" value="Forkhead box P2 isoform B"/>
    <property type="match status" value="1"/>
</dbReference>
<keyword evidence="4" id="KW-0863">Zinc-finger</keyword>
<evidence type="ECO:0000256" key="2">
    <source>
        <dbReference type="ARBA" id="ARBA00022491"/>
    </source>
</evidence>
<dbReference type="PANTHER" id="PTHR45796:SF7">
    <property type="entry name" value="FORKHEAD BOX PROTEIN P4"/>
    <property type="match status" value="1"/>
</dbReference>
<dbReference type="Ensembl" id="ENSCCRT00015096006.1">
    <property type="protein sequence ID" value="ENSCCRP00015093023.1"/>
    <property type="gene ID" value="ENSCCRG00015036644.1"/>
</dbReference>
<evidence type="ECO:0000256" key="1">
    <source>
        <dbReference type="ARBA" id="ARBA00004123"/>
    </source>
</evidence>
<keyword evidence="6" id="KW-0805">Transcription regulation</keyword>
<feature type="compositionally biased region" description="Low complexity" evidence="11">
    <location>
        <begin position="145"/>
        <end position="155"/>
    </location>
</feature>
<evidence type="ECO:0000256" key="5">
    <source>
        <dbReference type="ARBA" id="ARBA00022833"/>
    </source>
</evidence>